<sequence>MSLVYRGPDATAADHLITLGQGDGRWAKATDLSALDSSLQAVKADRFADSSRNTAPMCEVFLTTQYTNGANADAFAGAGWTVNAETPTMFYGVGQGSGYGNTTYSRMRLPYSGVWTLDFQLVYGGTTAFNGACKIMAKTGTAAPSVLNDSVASDFSPSAASIEGCPLHASVTRSFTANTIVYWSTWRSSSGPVLVTNFGNIRTKIAAYWEGP</sequence>
<evidence type="ECO:0000313" key="1">
    <source>
        <dbReference type="EMBL" id="QKY79982.1"/>
    </source>
</evidence>
<organism evidence="1 2">
    <name type="scientific">Gordonia phage Clawz</name>
    <dbReference type="NCBI Taxonomy" id="2743910"/>
    <lineage>
        <taxon>Viruses</taxon>
        <taxon>Duplodnaviria</taxon>
        <taxon>Heunggongvirae</taxon>
        <taxon>Uroviricota</taxon>
        <taxon>Caudoviricetes</taxon>
        <taxon>Clawzvirus</taxon>
        <taxon>Clawzvirus clawz</taxon>
    </lineage>
</organism>
<dbReference type="GeneID" id="77951826"/>
<name>A0AAE7F9P1_9CAUD</name>
<gene>
    <name evidence="1" type="primary">70</name>
    <name evidence="1" type="ORF">SEA_CLAWZ_70</name>
</gene>
<keyword evidence="2" id="KW-1185">Reference proteome</keyword>
<dbReference type="Proteomes" id="UP000821895">
    <property type="component" value="Segment"/>
</dbReference>
<protein>
    <submittedName>
        <fullName evidence="1">Uncharacterized protein</fullName>
    </submittedName>
</protein>
<dbReference type="KEGG" id="vg:77951826"/>
<accession>A0AAE7F9P1</accession>
<reference evidence="1" key="1">
    <citation type="submission" date="2020-05" db="EMBL/GenBank/DDBJ databases">
        <authorList>
            <person name="Conneilly E.M."/>
            <person name="Corace M.L."/>
            <person name="Daly D."/>
            <person name="Dejene M.A."/>
            <person name="Deng Y."/>
            <person name="Kelly J.M."/>
            <person name="Masiello C.S."/>
            <person name="McDonough D."/>
            <person name="Musser E."/>
            <person name="Pecorale A.L."/>
            <person name="Ray R.F."/>
            <person name="Regan I.M."/>
            <person name="Shedd N.A."/>
            <person name="Tatone J.R."/>
            <person name="Tocci C.W."/>
            <person name="Zarate C.M."/>
            <person name="Whitefleet-Smith J.L."/>
            <person name="Garlena R.A."/>
            <person name="Russell D.A."/>
            <person name="Pope W.H."/>
            <person name="Jacobs-Sera D."/>
            <person name="Hatfull G.F."/>
        </authorList>
    </citation>
    <scope>NUCLEOTIDE SEQUENCE</scope>
</reference>
<dbReference type="EMBL" id="MT498058">
    <property type="protein sequence ID" value="QKY79982.1"/>
    <property type="molecule type" value="Genomic_DNA"/>
</dbReference>
<evidence type="ECO:0000313" key="2">
    <source>
        <dbReference type="Proteomes" id="UP000821895"/>
    </source>
</evidence>
<dbReference type="RefSeq" id="YP_010675499.1">
    <property type="nucleotide sequence ID" value="NC_071004.1"/>
</dbReference>
<proteinExistence type="predicted"/>